<feature type="domain" description="Reelin" evidence="11">
    <location>
        <begin position="16"/>
        <end position="169"/>
    </location>
</feature>
<feature type="signal peptide" evidence="10">
    <location>
        <begin position="1"/>
        <end position="25"/>
    </location>
</feature>
<keyword evidence="5" id="KW-0399">Innate immunity</keyword>
<dbReference type="EMBL" id="GECZ01010441">
    <property type="protein sequence ID" value="JAS59328.1"/>
    <property type="molecule type" value="Transcribed_RNA"/>
</dbReference>
<evidence type="ECO:0000259" key="11">
    <source>
        <dbReference type="PROSITE" id="PS51019"/>
    </source>
</evidence>
<dbReference type="PANTHER" id="PTHR45828">
    <property type="entry name" value="CYTOCHROME B561/FERRIC REDUCTASE TRANSMEMBRANE"/>
    <property type="match status" value="1"/>
</dbReference>
<name>A0A1B6FKT8_9HEMI</name>
<evidence type="ECO:0000256" key="1">
    <source>
        <dbReference type="ARBA" id="ARBA00004613"/>
    </source>
</evidence>
<dbReference type="CDD" id="cd08544">
    <property type="entry name" value="Reeler"/>
    <property type="match status" value="1"/>
</dbReference>
<evidence type="ECO:0000256" key="7">
    <source>
        <dbReference type="ARBA" id="ARBA00022859"/>
    </source>
</evidence>
<dbReference type="Gene3D" id="2.60.40.4060">
    <property type="entry name" value="Reeler domain"/>
    <property type="match status" value="1"/>
</dbReference>
<evidence type="ECO:0000256" key="5">
    <source>
        <dbReference type="ARBA" id="ARBA00022588"/>
    </source>
</evidence>
<keyword evidence="7" id="KW-0391">Immunity</keyword>
<dbReference type="AlphaFoldDB" id="A0A1B6FKT8"/>
<evidence type="ECO:0000256" key="10">
    <source>
        <dbReference type="SAM" id="SignalP"/>
    </source>
</evidence>
<keyword evidence="3" id="KW-0964">Secreted</keyword>
<evidence type="ECO:0000256" key="9">
    <source>
        <dbReference type="SAM" id="MobiDB-lite"/>
    </source>
</evidence>
<evidence type="ECO:0000256" key="8">
    <source>
        <dbReference type="ARBA" id="ARBA00023022"/>
    </source>
</evidence>
<protein>
    <recommendedName>
        <fullName evidence="11">Reelin domain-containing protein</fullName>
    </recommendedName>
</protein>
<reference evidence="12" key="1">
    <citation type="submission" date="2015-11" db="EMBL/GenBank/DDBJ databases">
        <title>De novo transcriptome assembly of four potential Pierce s Disease insect vectors from Arizona vineyards.</title>
        <authorList>
            <person name="Tassone E.E."/>
        </authorList>
    </citation>
    <scope>NUCLEOTIDE SEQUENCE</scope>
</reference>
<dbReference type="PROSITE" id="PS51019">
    <property type="entry name" value="REELIN"/>
    <property type="match status" value="1"/>
</dbReference>
<keyword evidence="6 10" id="KW-0732">Signal</keyword>
<dbReference type="GO" id="GO:0042742">
    <property type="term" value="P:defense response to bacterium"/>
    <property type="evidence" value="ECO:0007669"/>
    <property type="project" value="UniProtKB-KW"/>
</dbReference>
<accession>A0A1B6FKT8</accession>
<evidence type="ECO:0000256" key="2">
    <source>
        <dbReference type="ARBA" id="ARBA00008501"/>
    </source>
</evidence>
<evidence type="ECO:0000313" key="12">
    <source>
        <dbReference type="EMBL" id="JAS50613.1"/>
    </source>
</evidence>
<dbReference type="InterPro" id="IPR002861">
    <property type="entry name" value="Reeler_dom"/>
</dbReference>
<evidence type="ECO:0000256" key="6">
    <source>
        <dbReference type="ARBA" id="ARBA00022729"/>
    </source>
</evidence>
<dbReference type="GO" id="GO:0045087">
    <property type="term" value="P:innate immune response"/>
    <property type="evidence" value="ECO:0007669"/>
    <property type="project" value="UniProtKB-KW"/>
</dbReference>
<keyword evidence="8" id="KW-0044">Antibiotic</keyword>
<dbReference type="GO" id="GO:0005576">
    <property type="term" value="C:extracellular region"/>
    <property type="evidence" value="ECO:0007669"/>
    <property type="project" value="UniProtKB-SubCell"/>
</dbReference>
<proteinExistence type="inferred from homology"/>
<feature type="region of interest" description="Disordered" evidence="9">
    <location>
        <begin position="28"/>
        <end position="51"/>
    </location>
</feature>
<evidence type="ECO:0000313" key="13">
    <source>
        <dbReference type="EMBL" id="JAS59328.1"/>
    </source>
</evidence>
<sequence>MFSSKDVIQPVALCFLAVLLIDVQGRPDGAPSDACETMDPSHGGSPQTGPMPYTLQLDSHKVNSGGSVHFTIRAQPPNTFAGFMVQARNEKGRPVGVFTQSENVKPTECFGVPANTATHVNHHPKTEVTMSWSPDPNYGGNVIFHATVAKSMKEYWVRQRARPLEVVRT</sequence>
<evidence type="ECO:0000256" key="4">
    <source>
        <dbReference type="ARBA" id="ARBA00022529"/>
    </source>
</evidence>
<evidence type="ECO:0000256" key="3">
    <source>
        <dbReference type="ARBA" id="ARBA00022525"/>
    </source>
</evidence>
<dbReference type="PANTHER" id="PTHR45828:SF9">
    <property type="entry name" value="CELL WALL INTEGRITY AND STRESS RESPONSE COMPONENT 4-LIKE-RELATED"/>
    <property type="match status" value="1"/>
</dbReference>
<dbReference type="InterPro" id="IPR042307">
    <property type="entry name" value="Reeler_sf"/>
</dbReference>
<dbReference type="EMBL" id="GECZ01019156">
    <property type="protein sequence ID" value="JAS50613.1"/>
    <property type="molecule type" value="Transcribed_RNA"/>
</dbReference>
<keyword evidence="4" id="KW-0929">Antimicrobial</keyword>
<comment type="similarity">
    <text evidence="2">Belongs to the insect defense protein family.</text>
</comment>
<dbReference type="InterPro" id="IPR051237">
    <property type="entry name" value="Ferric-chelate_Red/DefProt"/>
</dbReference>
<dbReference type="GO" id="GO:0016020">
    <property type="term" value="C:membrane"/>
    <property type="evidence" value="ECO:0007669"/>
    <property type="project" value="TreeGrafter"/>
</dbReference>
<gene>
    <name evidence="13" type="ORF">g.25954</name>
    <name evidence="12" type="ORF">g.25955</name>
</gene>
<comment type="subcellular location">
    <subcellularLocation>
        <location evidence="1">Secreted</location>
    </subcellularLocation>
</comment>
<dbReference type="Pfam" id="PF02014">
    <property type="entry name" value="Reeler"/>
    <property type="match status" value="1"/>
</dbReference>
<feature type="chain" id="PRO_5008582922" description="Reelin domain-containing protein" evidence="10">
    <location>
        <begin position="26"/>
        <end position="169"/>
    </location>
</feature>
<organism evidence="12">
    <name type="scientific">Cuerna arida</name>
    <dbReference type="NCBI Taxonomy" id="1464854"/>
    <lineage>
        <taxon>Eukaryota</taxon>
        <taxon>Metazoa</taxon>
        <taxon>Ecdysozoa</taxon>
        <taxon>Arthropoda</taxon>
        <taxon>Hexapoda</taxon>
        <taxon>Insecta</taxon>
        <taxon>Pterygota</taxon>
        <taxon>Neoptera</taxon>
        <taxon>Paraneoptera</taxon>
        <taxon>Hemiptera</taxon>
        <taxon>Auchenorrhyncha</taxon>
        <taxon>Membracoidea</taxon>
        <taxon>Cicadellidae</taxon>
        <taxon>Cicadellinae</taxon>
        <taxon>Proconiini</taxon>
        <taxon>Cuerna</taxon>
    </lineage>
</organism>